<dbReference type="EMBL" id="LR824013">
    <property type="protein sequence ID" value="CAD0199123.1"/>
    <property type="molecule type" value="Genomic_DNA"/>
</dbReference>
<proteinExistence type="predicted"/>
<feature type="chain" id="PRO_5040128907" description="Secreted protein" evidence="1">
    <location>
        <begin position="25"/>
        <end position="93"/>
    </location>
</feature>
<sequence length="93" mass="10543">MAERPVVGGLVGLLCLIIAQQMRSQKRIAFGIETEGSTHHLHQLSLQQIRRISLCPSPLRTLDSIDTVQPFVFPPDNPDNDRNILPKWITKQF</sequence>
<reference evidence="2" key="1">
    <citation type="submission" date="2021-12" db="EMBL/GenBank/DDBJ databases">
        <authorList>
            <person name="King R."/>
        </authorList>
    </citation>
    <scope>NUCLEOTIDE SEQUENCE</scope>
</reference>
<evidence type="ECO:0000313" key="2">
    <source>
        <dbReference type="EMBL" id="CAD0199123.1"/>
    </source>
</evidence>
<feature type="signal peptide" evidence="1">
    <location>
        <begin position="1"/>
        <end position="24"/>
    </location>
</feature>
<evidence type="ECO:0008006" key="4">
    <source>
        <dbReference type="Google" id="ProtNLM"/>
    </source>
</evidence>
<keyword evidence="1" id="KW-0732">Signal</keyword>
<organism evidence="2 3">
    <name type="scientific">Chrysodeixis includens</name>
    <name type="common">Soybean looper</name>
    <name type="synonym">Pseudoplusia includens</name>
    <dbReference type="NCBI Taxonomy" id="689277"/>
    <lineage>
        <taxon>Eukaryota</taxon>
        <taxon>Metazoa</taxon>
        <taxon>Ecdysozoa</taxon>
        <taxon>Arthropoda</taxon>
        <taxon>Hexapoda</taxon>
        <taxon>Insecta</taxon>
        <taxon>Pterygota</taxon>
        <taxon>Neoptera</taxon>
        <taxon>Endopterygota</taxon>
        <taxon>Lepidoptera</taxon>
        <taxon>Glossata</taxon>
        <taxon>Ditrysia</taxon>
        <taxon>Noctuoidea</taxon>
        <taxon>Noctuidae</taxon>
        <taxon>Plusiinae</taxon>
        <taxon>Chrysodeixis</taxon>
    </lineage>
</organism>
<gene>
    <name evidence="2" type="ORF">CINC_LOCUS819</name>
</gene>
<evidence type="ECO:0000256" key="1">
    <source>
        <dbReference type="SAM" id="SignalP"/>
    </source>
</evidence>
<evidence type="ECO:0000313" key="3">
    <source>
        <dbReference type="Proteomes" id="UP001154114"/>
    </source>
</evidence>
<protein>
    <recommendedName>
        <fullName evidence="4">Secreted protein</fullName>
    </recommendedName>
</protein>
<dbReference type="AlphaFoldDB" id="A0A9N8PYE8"/>
<keyword evidence="3" id="KW-1185">Reference proteome</keyword>
<dbReference type="Proteomes" id="UP001154114">
    <property type="component" value="Chromosome 10"/>
</dbReference>
<name>A0A9N8PYE8_CHRIL</name>
<accession>A0A9N8PYE8</accession>